<sequence>MSIRLGVTIVAATVLFWPVSSLRAGEGARAGARSTIVPPGSLAPTRFADLFRQAPVGHRQPRPSDLLAPVQALPVDAELRRLDEEIDRKLVICRGC</sequence>
<dbReference type="Proteomes" id="UP000316291">
    <property type="component" value="Unassembled WGS sequence"/>
</dbReference>
<dbReference type="OrthoDB" id="8240318at2"/>
<dbReference type="RefSeq" id="WP_145831959.1">
    <property type="nucleotide sequence ID" value="NZ_CP104172.1"/>
</dbReference>
<keyword evidence="2" id="KW-1185">Reference proteome</keyword>
<reference evidence="1 2" key="1">
    <citation type="journal article" date="2015" name="Stand. Genomic Sci.">
        <title>Genomic Encyclopedia of Bacterial and Archaeal Type Strains, Phase III: the genomes of soil and plant-associated and newly described type strains.</title>
        <authorList>
            <person name="Whitman W.B."/>
            <person name="Woyke T."/>
            <person name="Klenk H.P."/>
            <person name="Zhou Y."/>
            <person name="Lilburn T.G."/>
            <person name="Beck B.J."/>
            <person name="De Vos P."/>
            <person name="Vandamme P."/>
            <person name="Eisen J.A."/>
            <person name="Garrity G."/>
            <person name="Hugenholtz P."/>
            <person name="Kyrpides N.C."/>
        </authorList>
    </citation>
    <scope>NUCLEOTIDE SEQUENCE [LARGE SCALE GENOMIC DNA]</scope>
    <source>
        <strain evidence="1 2">CGMCC 1.10948</strain>
    </source>
</reference>
<comment type="caution">
    <text evidence="1">The sequence shown here is derived from an EMBL/GenBank/DDBJ whole genome shotgun (WGS) entry which is preliminary data.</text>
</comment>
<organism evidence="1 2">
    <name type="scientific">Bradyrhizobium huanghuaihaiense</name>
    <dbReference type="NCBI Taxonomy" id="990078"/>
    <lineage>
        <taxon>Bacteria</taxon>
        <taxon>Pseudomonadati</taxon>
        <taxon>Pseudomonadota</taxon>
        <taxon>Alphaproteobacteria</taxon>
        <taxon>Hyphomicrobiales</taxon>
        <taxon>Nitrobacteraceae</taxon>
        <taxon>Bradyrhizobium</taxon>
    </lineage>
</organism>
<gene>
    <name evidence="1" type="ORF">IQ16_06407</name>
</gene>
<protein>
    <submittedName>
        <fullName evidence="1">Uncharacterized protein</fullName>
    </submittedName>
</protein>
<proteinExistence type="predicted"/>
<evidence type="ECO:0000313" key="2">
    <source>
        <dbReference type="Proteomes" id="UP000316291"/>
    </source>
</evidence>
<accession>A0A562R2R5</accession>
<dbReference type="EMBL" id="VLLA01000020">
    <property type="protein sequence ID" value="TWI63348.1"/>
    <property type="molecule type" value="Genomic_DNA"/>
</dbReference>
<name>A0A562R2R5_9BRAD</name>
<evidence type="ECO:0000313" key="1">
    <source>
        <dbReference type="EMBL" id="TWI63348.1"/>
    </source>
</evidence>
<dbReference type="AlphaFoldDB" id="A0A562R2R5"/>